<dbReference type="Proteomes" id="UP001347796">
    <property type="component" value="Unassembled WGS sequence"/>
</dbReference>
<dbReference type="PRINTS" id="PR00056">
    <property type="entry name" value="HSFDOMAIN"/>
</dbReference>
<sequence length="523" mass="58373">MFPASENTGNVPAFLLKLWTLVEDKSCDELICWDSTGKSFHVTDQARFAKEVLPHYFKHNNISSFIRQLNMYGFRKVGAIEQGALKVEKDDVEFQHPYFQRGEDKLLEFIKRRTSNTKNDSLKYIHDDVNELLVDVHSIKGKQENVTNKLDQLRSENEVLWREVANLRQKHSKQQQIVNKLIQFLVTLAGGNRGLSGMKRKMQLMIEEPGNQSQPANKMPKLNRPLSITENEDNYTVQSPGMDMLASPAESTGPIIHDVTDVYHYNSSPMLPETTDTTQQTQYVGIHTPNTIQPNTTQPHFVQTTQAQSPQSAEDKSDQLVMSTNFNDMINMVSPSQVTNTDQILPSSGNDAAQKQPNSEKSVAVCPSTSTLTSSSPTECPKHVVNEQLDLMQKDLDGLKEFLASGQFINMDSNTLLGLFTPESPLPNCDALFDEDFNTTPIINTTNTNSSTDPAGNELMHFNPNDGVPLNLFDLTDEEGDLDRNLVDNLGGTFQNDGQLHTPGALEQETNPLAEGISSKDLD</sequence>
<keyword evidence="12" id="KW-1185">Reference proteome</keyword>
<dbReference type="InterPro" id="IPR000232">
    <property type="entry name" value="HSF_DNA-bd"/>
</dbReference>
<dbReference type="InterPro" id="IPR036390">
    <property type="entry name" value="WH_DNA-bd_sf"/>
</dbReference>
<dbReference type="SUPFAM" id="SSF46785">
    <property type="entry name" value="Winged helix' DNA-binding domain"/>
    <property type="match status" value="1"/>
</dbReference>
<keyword evidence="6" id="KW-0539">Nucleus</keyword>
<feature type="region of interest" description="Disordered" evidence="9">
    <location>
        <begin position="339"/>
        <end position="379"/>
    </location>
</feature>
<dbReference type="AlphaFoldDB" id="A0AAN8JMC4"/>
<comment type="caution">
    <text evidence="11">The sequence shown here is derived from an EMBL/GenBank/DDBJ whole genome shotgun (WGS) entry which is preliminary data.</text>
</comment>
<evidence type="ECO:0000256" key="7">
    <source>
        <dbReference type="RuleBase" id="RU004020"/>
    </source>
</evidence>
<keyword evidence="4" id="KW-0238">DNA-binding</keyword>
<dbReference type="PANTHER" id="PTHR10015">
    <property type="entry name" value="HEAT SHOCK TRANSCRIPTION FACTOR"/>
    <property type="match status" value="1"/>
</dbReference>
<feature type="compositionally biased region" description="Polar residues" evidence="9">
    <location>
        <begin position="339"/>
        <end position="361"/>
    </location>
</feature>
<proteinExistence type="inferred from homology"/>
<dbReference type="FunFam" id="1.10.10.10:FF:000027">
    <property type="entry name" value="Heat shock transcription factor 1"/>
    <property type="match status" value="1"/>
</dbReference>
<evidence type="ECO:0000259" key="10">
    <source>
        <dbReference type="PROSITE" id="PS00434"/>
    </source>
</evidence>
<evidence type="ECO:0000256" key="9">
    <source>
        <dbReference type="SAM" id="MobiDB-lite"/>
    </source>
</evidence>
<dbReference type="SMART" id="SM00415">
    <property type="entry name" value="HSF"/>
    <property type="match status" value="1"/>
</dbReference>
<feature type="domain" description="HSF-type DNA-binding" evidence="10">
    <location>
        <begin position="53"/>
        <end position="77"/>
    </location>
</feature>
<protein>
    <recommendedName>
        <fullName evidence="10">HSF-type DNA-binding domain-containing protein</fullName>
    </recommendedName>
</protein>
<comment type="similarity">
    <text evidence="2 7">Belongs to the HSF family.</text>
</comment>
<evidence type="ECO:0000256" key="8">
    <source>
        <dbReference type="SAM" id="Coils"/>
    </source>
</evidence>
<dbReference type="Gene3D" id="1.10.10.10">
    <property type="entry name" value="Winged helix-like DNA-binding domain superfamily/Winged helix DNA-binding domain"/>
    <property type="match status" value="1"/>
</dbReference>
<organism evidence="11 12">
    <name type="scientific">Patella caerulea</name>
    <name type="common">Rayed Mediterranean limpet</name>
    <dbReference type="NCBI Taxonomy" id="87958"/>
    <lineage>
        <taxon>Eukaryota</taxon>
        <taxon>Metazoa</taxon>
        <taxon>Spiralia</taxon>
        <taxon>Lophotrochozoa</taxon>
        <taxon>Mollusca</taxon>
        <taxon>Gastropoda</taxon>
        <taxon>Patellogastropoda</taxon>
        <taxon>Patelloidea</taxon>
        <taxon>Patellidae</taxon>
        <taxon>Patella</taxon>
    </lineage>
</organism>
<dbReference type="InterPro" id="IPR036388">
    <property type="entry name" value="WH-like_DNA-bd_sf"/>
</dbReference>
<feature type="region of interest" description="Disordered" evidence="9">
    <location>
        <begin position="493"/>
        <end position="523"/>
    </location>
</feature>
<gene>
    <name evidence="11" type="ORF">SNE40_012842</name>
</gene>
<evidence type="ECO:0000313" key="11">
    <source>
        <dbReference type="EMBL" id="KAK6177995.1"/>
    </source>
</evidence>
<dbReference type="Pfam" id="PF00447">
    <property type="entry name" value="HSF_DNA-bind"/>
    <property type="match status" value="1"/>
</dbReference>
<dbReference type="GO" id="GO:0043565">
    <property type="term" value="F:sequence-specific DNA binding"/>
    <property type="evidence" value="ECO:0007669"/>
    <property type="project" value="InterPro"/>
</dbReference>
<dbReference type="GO" id="GO:0005634">
    <property type="term" value="C:nucleus"/>
    <property type="evidence" value="ECO:0007669"/>
    <property type="project" value="UniProtKB-SubCell"/>
</dbReference>
<dbReference type="PANTHER" id="PTHR10015:SF427">
    <property type="entry name" value="HEAT SHOCK FACTOR PROTEIN"/>
    <property type="match status" value="1"/>
</dbReference>
<keyword evidence="8" id="KW-0175">Coiled coil</keyword>
<evidence type="ECO:0000256" key="2">
    <source>
        <dbReference type="ARBA" id="ARBA00006403"/>
    </source>
</evidence>
<name>A0AAN8JMC4_PATCE</name>
<dbReference type="PROSITE" id="PS00434">
    <property type="entry name" value="HSF_DOMAIN"/>
    <property type="match status" value="1"/>
</dbReference>
<evidence type="ECO:0000256" key="6">
    <source>
        <dbReference type="ARBA" id="ARBA00023242"/>
    </source>
</evidence>
<feature type="coiled-coil region" evidence="8">
    <location>
        <begin position="136"/>
        <end position="170"/>
    </location>
</feature>
<evidence type="ECO:0000313" key="12">
    <source>
        <dbReference type="Proteomes" id="UP001347796"/>
    </source>
</evidence>
<comment type="subcellular location">
    <subcellularLocation>
        <location evidence="1">Nucleus</location>
    </subcellularLocation>
</comment>
<evidence type="ECO:0000256" key="4">
    <source>
        <dbReference type="ARBA" id="ARBA00023125"/>
    </source>
</evidence>
<evidence type="ECO:0000256" key="1">
    <source>
        <dbReference type="ARBA" id="ARBA00004123"/>
    </source>
</evidence>
<evidence type="ECO:0000256" key="3">
    <source>
        <dbReference type="ARBA" id="ARBA00023015"/>
    </source>
</evidence>
<dbReference type="EMBL" id="JAZGQO010000009">
    <property type="protein sequence ID" value="KAK6177995.1"/>
    <property type="molecule type" value="Genomic_DNA"/>
</dbReference>
<evidence type="ECO:0000256" key="5">
    <source>
        <dbReference type="ARBA" id="ARBA00023163"/>
    </source>
</evidence>
<dbReference type="GO" id="GO:0003700">
    <property type="term" value="F:DNA-binding transcription factor activity"/>
    <property type="evidence" value="ECO:0007669"/>
    <property type="project" value="InterPro"/>
</dbReference>
<reference evidence="11 12" key="1">
    <citation type="submission" date="2024-01" db="EMBL/GenBank/DDBJ databases">
        <title>The genome of the rayed Mediterranean limpet Patella caerulea (Linnaeus, 1758).</title>
        <authorList>
            <person name="Anh-Thu Weber A."/>
            <person name="Halstead-Nussloch G."/>
        </authorList>
    </citation>
    <scope>NUCLEOTIDE SEQUENCE [LARGE SCALE GENOMIC DNA]</scope>
    <source>
        <strain evidence="11">AATW-2023a</strain>
        <tissue evidence="11">Whole specimen</tissue>
    </source>
</reference>
<keyword evidence="5" id="KW-0804">Transcription</keyword>
<keyword evidence="3" id="KW-0805">Transcription regulation</keyword>
<accession>A0AAN8JMC4</accession>
<feature type="compositionally biased region" description="Low complexity" evidence="9">
    <location>
        <begin position="367"/>
        <end position="378"/>
    </location>
</feature>